<dbReference type="FunFam" id="3.30.70.1560:FF:000001">
    <property type="entry name" value="Pseudouridine synthase"/>
    <property type="match status" value="1"/>
</dbReference>
<dbReference type="Gene3D" id="3.30.70.1560">
    <property type="entry name" value="Alpha-L RNA-binding motif"/>
    <property type="match status" value="1"/>
</dbReference>
<dbReference type="Pfam" id="PF01479">
    <property type="entry name" value="S4"/>
    <property type="match status" value="1"/>
</dbReference>
<evidence type="ECO:0000256" key="4">
    <source>
        <dbReference type="ARBA" id="ARBA00036749"/>
    </source>
</evidence>
<dbReference type="InterPro" id="IPR050343">
    <property type="entry name" value="RsuA_PseudoU_synthase"/>
</dbReference>
<dbReference type="EMBL" id="PIPK01000014">
    <property type="protein sequence ID" value="RUO20108.1"/>
    <property type="molecule type" value="Genomic_DNA"/>
</dbReference>
<proteinExistence type="inferred from homology"/>
<dbReference type="NCBIfam" id="NF008097">
    <property type="entry name" value="PRK10839.1"/>
    <property type="match status" value="1"/>
</dbReference>
<keyword evidence="12" id="KW-1185">Reference proteome</keyword>
<dbReference type="InterPro" id="IPR042092">
    <property type="entry name" value="PsdUridine_s_RsuA/RluB/E/F_cat"/>
</dbReference>
<keyword evidence="3 7" id="KW-0413">Isomerase</keyword>
<dbReference type="RefSeq" id="WP_111570543.1">
    <property type="nucleotide sequence ID" value="NZ_PIPK01000014.1"/>
</dbReference>
<dbReference type="CDD" id="cd02553">
    <property type="entry name" value="PseudoU_synth_RsuA"/>
    <property type="match status" value="1"/>
</dbReference>
<dbReference type="Gene3D" id="3.30.70.580">
    <property type="entry name" value="Pseudouridine synthase I, catalytic domain, N-terminal subdomain"/>
    <property type="match status" value="1"/>
</dbReference>
<sequence>MRLDKFVCDSTGLSRKEAGRVIRADEIEINGQLCRKAATPVKPDDEVTWLGNTLAIIGPRYLMLHKPAGVISGLGDPVHPSVFSLLDEPKIDSIHCVGRLDVDTTGLLLLTDDGQWSHRITSPKHECAKTYIATLADAVDAAEAQQLATEFSQGVMLHGEEKPTKPAEFELIDANTAKLVIHEGRYHQVKRMFAAVGHKVVALHRSQIGGLALDDDLLPGEYRALTAQEVELLGG</sequence>
<reference evidence="9 11" key="2">
    <citation type="submission" date="2018-06" db="EMBL/GenBank/DDBJ databases">
        <title>Genomic Encyclopedia of Type Strains, Phase III (KMG-III): the genomes of soil and plant-associated and newly described type strains.</title>
        <authorList>
            <person name="Whitman W."/>
        </authorList>
    </citation>
    <scope>NUCLEOTIDE SEQUENCE [LARGE SCALE GENOMIC DNA]</scope>
    <source>
        <strain evidence="9 11">CGMCC 1.15366</strain>
    </source>
</reference>
<dbReference type="OrthoDB" id="9807213at2"/>
<evidence type="ECO:0000313" key="11">
    <source>
        <dbReference type="Proteomes" id="UP000249203"/>
    </source>
</evidence>
<keyword evidence="2 6" id="KW-0694">RNA-binding</keyword>
<dbReference type="InterPro" id="IPR036986">
    <property type="entry name" value="S4_RNA-bd_sf"/>
</dbReference>
<protein>
    <recommendedName>
        <fullName evidence="7">Pseudouridine synthase</fullName>
        <ecNumber evidence="7">5.4.99.-</ecNumber>
    </recommendedName>
</protein>
<dbReference type="PANTHER" id="PTHR47683:SF4">
    <property type="entry name" value="PSEUDOURIDINE SYNTHASE"/>
    <property type="match status" value="1"/>
</dbReference>
<dbReference type="SMART" id="SM00363">
    <property type="entry name" value="S4"/>
    <property type="match status" value="1"/>
</dbReference>
<dbReference type="GO" id="GO:0003723">
    <property type="term" value="F:RNA binding"/>
    <property type="evidence" value="ECO:0007669"/>
    <property type="project" value="UniProtKB-KW"/>
</dbReference>
<dbReference type="GO" id="GO:0000455">
    <property type="term" value="P:enzyme-directed rRNA pseudouridine synthesis"/>
    <property type="evidence" value="ECO:0007669"/>
    <property type="project" value="UniProtKB-ARBA"/>
</dbReference>
<evidence type="ECO:0000256" key="1">
    <source>
        <dbReference type="ARBA" id="ARBA00008348"/>
    </source>
</evidence>
<dbReference type="PANTHER" id="PTHR47683">
    <property type="entry name" value="PSEUDOURIDINE SYNTHASE FAMILY PROTEIN-RELATED"/>
    <property type="match status" value="1"/>
</dbReference>
<evidence type="ECO:0000259" key="8">
    <source>
        <dbReference type="SMART" id="SM00363"/>
    </source>
</evidence>
<dbReference type="AlphaFoldDB" id="A0A327WMY0"/>
<comment type="catalytic activity">
    <reaction evidence="4">
        <text>uridine(516) in 16S rRNA = pseudouridine(516) in 16S rRNA</text>
        <dbReference type="Rhea" id="RHEA:38867"/>
        <dbReference type="Rhea" id="RHEA-COMP:10089"/>
        <dbReference type="Rhea" id="RHEA-COMP:10090"/>
        <dbReference type="ChEBI" id="CHEBI:65314"/>
        <dbReference type="ChEBI" id="CHEBI:65315"/>
        <dbReference type="EC" id="5.4.99.19"/>
    </reaction>
</comment>
<dbReference type="SUPFAM" id="SSF55120">
    <property type="entry name" value="Pseudouridine synthase"/>
    <property type="match status" value="1"/>
</dbReference>
<evidence type="ECO:0000256" key="6">
    <source>
        <dbReference type="PROSITE-ProRule" id="PRU00182"/>
    </source>
</evidence>
<evidence type="ECO:0000256" key="3">
    <source>
        <dbReference type="ARBA" id="ARBA00023235"/>
    </source>
</evidence>
<dbReference type="EC" id="5.4.99.-" evidence="7"/>
<evidence type="ECO:0000256" key="5">
    <source>
        <dbReference type="ARBA" id="ARBA00037590"/>
    </source>
</evidence>
<dbReference type="InterPro" id="IPR020094">
    <property type="entry name" value="TruA/RsuA/RluB/E/F_N"/>
</dbReference>
<evidence type="ECO:0000256" key="7">
    <source>
        <dbReference type="RuleBase" id="RU003887"/>
    </source>
</evidence>
<dbReference type="CDD" id="cd00165">
    <property type="entry name" value="S4"/>
    <property type="match status" value="1"/>
</dbReference>
<comment type="function">
    <text evidence="5">Responsible for synthesis of pseudouridine from uracil-516 in 16S ribosomal RNA.</text>
</comment>
<dbReference type="InterPro" id="IPR006145">
    <property type="entry name" value="PsdUridine_synth_RsuA/RluA"/>
</dbReference>
<dbReference type="Proteomes" id="UP000287865">
    <property type="component" value="Unassembled WGS sequence"/>
</dbReference>
<evidence type="ECO:0000313" key="10">
    <source>
        <dbReference type="EMBL" id="RUO20108.1"/>
    </source>
</evidence>
<dbReference type="EMBL" id="QLMD01000022">
    <property type="protein sequence ID" value="RAJ92945.1"/>
    <property type="molecule type" value="Genomic_DNA"/>
</dbReference>
<evidence type="ECO:0000256" key="2">
    <source>
        <dbReference type="ARBA" id="ARBA00022884"/>
    </source>
</evidence>
<dbReference type="Pfam" id="PF00849">
    <property type="entry name" value="PseudoU_synth_2"/>
    <property type="match status" value="1"/>
</dbReference>
<dbReference type="GO" id="GO:0160136">
    <property type="term" value="F:16S rRNA pseudouridine(516) synthase activity"/>
    <property type="evidence" value="ECO:0007669"/>
    <property type="project" value="UniProtKB-EC"/>
</dbReference>
<dbReference type="GO" id="GO:0005829">
    <property type="term" value="C:cytosol"/>
    <property type="evidence" value="ECO:0007669"/>
    <property type="project" value="UniProtKB-ARBA"/>
</dbReference>
<name>A0A327WMY0_9GAMM</name>
<dbReference type="PROSITE" id="PS50889">
    <property type="entry name" value="S4"/>
    <property type="match status" value="1"/>
</dbReference>
<dbReference type="InterPro" id="IPR020103">
    <property type="entry name" value="PsdUridine_synth_cat_dom_sf"/>
</dbReference>
<evidence type="ECO:0000313" key="9">
    <source>
        <dbReference type="EMBL" id="RAJ92945.1"/>
    </source>
</evidence>
<dbReference type="InterPro" id="IPR018496">
    <property type="entry name" value="PsdUridine_synth_RsuA/RluB_CS"/>
</dbReference>
<dbReference type="PROSITE" id="PS01149">
    <property type="entry name" value="PSI_RSU"/>
    <property type="match status" value="1"/>
</dbReference>
<dbReference type="Gene3D" id="3.10.290.10">
    <property type="entry name" value="RNA-binding S4 domain"/>
    <property type="match status" value="1"/>
</dbReference>
<organism evidence="9 11">
    <name type="scientific">Aliidiomarina maris</name>
    <dbReference type="NCBI Taxonomy" id="531312"/>
    <lineage>
        <taxon>Bacteria</taxon>
        <taxon>Pseudomonadati</taxon>
        <taxon>Pseudomonadota</taxon>
        <taxon>Gammaproteobacteria</taxon>
        <taxon>Alteromonadales</taxon>
        <taxon>Idiomarinaceae</taxon>
        <taxon>Aliidiomarina</taxon>
    </lineage>
</organism>
<reference evidence="10 12" key="1">
    <citation type="journal article" date="2018" name="Front. Microbiol.">
        <title>Genome-Based Analysis Reveals the Taxonomy and Diversity of the Family Idiomarinaceae.</title>
        <authorList>
            <person name="Liu Y."/>
            <person name="Lai Q."/>
            <person name="Shao Z."/>
        </authorList>
    </citation>
    <scope>NUCLEOTIDE SEQUENCE [LARGE SCALE GENOMIC DNA]</scope>
    <source>
        <strain evidence="10 12">CF12-14</strain>
    </source>
</reference>
<dbReference type="SUPFAM" id="SSF55174">
    <property type="entry name" value="Alpha-L RNA-binding motif"/>
    <property type="match status" value="1"/>
</dbReference>
<dbReference type="InterPro" id="IPR002942">
    <property type="entry name" value="S4_RNA-bd"/>
</dbReference>
<evidence type="ECO:0000313" key="12">
    <source>
        <dbReference type="Proteomes" id="UP000287865"/>
    </source>
</evidence>
<feature type="domain" description="RNA-binding S4" evidence="8">
    <location>
        <begin position="1"/>
        <end position="62"/>
    </location>
</feature>
<gene>
    <name evidence="9" type="ORF">B0I24_1223</name>
    <name evidence="10" type="ORF">CWE07_12540</name>
</gene>
<dbReference type="InterPro" id="IPR000748">
    <property type="entry name" value="PsdUridine_synth_RsuA/RluB/E/F"/>
</dbReference>
<comment type="caution">
    <text evidence="9">The sequence shown here is derived from an EMBL/GenBank/DDBJ whole genome shotgun (WGS) entry which is preliminary data.</text>
</comment>
<dbReference type="Proteomes" id="UP000249203">
    <property type="component" value="Unassembled WGS sequence"/>
</dbReference>
<accession>A0A327WMY0</accession>
<comment type="similarity">
    <text evidence="1 7">Belongs to the pseudouridine synthase RsuA family.</text>
</comment>
<dbReference type="NCBIfam" id="TIGR00093">
    <property type="entry name" value="pseudouridine synthase"/>
    <property type="match status" value="1"/>
</dbReference>